<gene>
    <name evidence="8" type="ORF">MNB_SM-3-1047</name>
</gene>
<evidence type="ECO:0000256" key="2">
    <source>
        <dbReference type="ARBA" id="ARBA00022598"/>
    </source>
</evidence>
<dbReference type="Pfam" id="PF01171">
    <property type="entry name" value="ATP_bind_3"/>
    <property type="match status" value="1"/>
</dbReference>
<dbReference type="PANTHER" id="PTHR43033:SF1">
    <property type="entry name" value="TRNA(ILE)-LYSIDINE SYNTHASE-RELATED"/>
    <property type="match status" value="1"/>
</dbReference>
<dbReference type="AlphaFoldDB" id="A0A1W1D5C6"/>
<keyword evidence="5" id="KW-0067">ATP-binding</keyword>
<dbReference type="EC" id="6.3.4.19" evidence="1"/>
<evidence type="ECO:0000256" key="5">
    <source>
        <dbReference type="ARBA" id="ARBA00022840"/>
    </source>
</evidence>
<dbReference type="EMBL" id="FPHP01000044">
    <property type="protein sequence ID" value="SFV75632.1"/>
    <property type="molecule type" value="Genomic_DNA"/>
</dbReference>
<evidence type="ECO:0000256" key="4">
    <source>
        <dbReference type="ARBA" id="ARBA00022741"/>
    </source>
</evidence>
<evidence type="ECO:0000259" key="7">
    <source>
        <dbReference type="Pfam" id="PF01171"/>
    </source>
</evidence>
<evidence type="ECO:0000256" key="1">
    <source>
        <dbReference type="ARBA" id="ARBA00013267"/>
    </source>
</evidence>
<name>A0A1W1D5C6_9ZZZZ</name>
<keyword evidence="4" id="KW-0547">Nucleotide-binding</keyword>
<proteinExistence type="inferred from homology"/>
<comment type="catalytic activity">
    <reaction evidence="6">
        <text>cytidine(34) in tRNA(Ile2) + L-lysine + ATP = lysidine(34) in tRNA(Ile2) + AMP + diphosphate + H(+)</text>
        <dbReference type="Rhea" id="RHEA:43744"/>
        <dbReference type="Rhea" id="RHEA-COMP:10625"/>
        <dbReference type="Rhea" id="RHEA-COMP:10670"/>
        <dbReference type="ChEBI" id="CHEBI:15378"/>
        <dbReference type="ChEBI" id="CHEBI:30616"/>
        <dbReference type="ChEBI" id="CHEBI:32551"/>
        <dbReference type="ChEBI" id="CHEBI:33019"/>
        <dbReference type="ChEBI" id="CHEBI:82748"/>
        <dbReference type="ChEBI" id="CHEBI:83665"/>
        <dbReference type="ChEBI" id="CHEBI:456215"/>
        <dbReference type="EC" id="6.3.4.19"/>
    </reaction>
</comment>
<accession>A0A1W1D5C6</accession>
<protein>
    <recommendedName>
        <fullName evidence="1">tRNA(Ile)-lysidine synthetase</fullName>
        <ecNumber evidence="1">6.3.4.19</ecNumber>
    </recommendedName>
</protein>
<evidence type="ECO:0000256" key="3">
    <source>
        <dbReference type="ARBA" id="ARBA00022694"/>
    </source>
</evidence>
<organism evidence="8">
    <name type="scientific">hydrothermal vent metagenome</name>
    <dbReference type="NCBI Taxonomy" id="652676"/>
    <lineage>
        <taxon>unclassified sequences</taxon>
        <taxon>metagenomes</taxon>
        <taxon>ecological metagenomes</taxon>
    </lineage>
</organism>
<dbReference type="CDD" id="cd01992">
    <property type="entry name" value="TilS_N"/>
    <property type="match status" value="1"/>
</dbReference>
<dbReference type="NCBIfam" id="TIGR02432">
    <property type="entry name" value="lysidine_TilS_N"/>
    <property type="match status" value="1"/>
</dbReference>
<dbReference type="PANTHER" id="PTHR43033">
    <property type="entry name" value="TRNA(ILE)-LYSIDINE SYNTHASE-RELATED"/>
    <property type="match status" value="1"/>
</dbReference>
<dbReference type="Gene3D" id="3.40.50.620">
    <property type="entry name" value="HUPs"/>
    <property type="match status" value="1"/>
</dbReference>
<dbReference type="InterPro" id="IPR012795">
    <property type="entry name" value="tRNA_Ile_lys_synt_N"/>
</dbReference>
<dbReference type="InterPro" id="IPR011063">
    <property type="entry name" value="TilS/TtcA_N"/>
</dbReference>
<dbReference type="InterPro" id="IPR014729">
    <property type="entry name" value="Rossmann-like_a/b/a_fold"/>
</dbReference>
<dbReference type="GO" id="GO:0032267">
    <property type="term" value="F:tRNA(Ile)-lysidine synthase activity"/>
    <property type="evidence" value="ECO:0007669"/>
    <property type="project" value="UniProtKB-EC"/>
</dbReference>
<evidence type="ECO:0000313" key="8">
    <source>
        <dbReference type="EMBL" id="SFV75632.1"/>
    </source>
</evidence>
<feature type="domain" description="tRNA(Ile)-lysidine/2-thiocytidine synthase N-terminal" evidence="7">
    <location>
        <begin position="15"/>
        <end position="188"/>
    </location>
</feature>
<dbReference type="GO" id="GO:0005524">
    <property type="term" value="F:ATP binding"/>
    <property type="evidence" value="ECO:0007669"/>
    <property type="project" value="UniProtKB-KW"/>
</dbReference>
<keyword evidence="3" id="KW-0819">tRNA processing</keyword>
<keyword evidence="2 8" id="KW-0436">Ligase</keyword>
<dbReference type="InterPro" id="IPR012094">
    <property type="entry name" value="tRNA_Ile_lys_synt"/>
</dbReference>
<sequence>MLKKELITTLQKTKNLLAFSAGGDSTALFFLLIQHNIPFDIAIVDYNIRKQSKEEVAYAKLLAKQYNLQCHIFQSPKINNNFEANARKIRYDFFETLIQKYSYTHLLTAHHLGDRFEWMLMQFCKGAGCVELSGMQQEEKKSTHTIIRPLLDYDKTELLAYLHKHNIQYFFDETNNDTTIKRNEFRHNYTTPLLQKYLQGIKKSFQYIDEDRKNLITPIQITTIKDFAYFLLHNQRSNIYAIDQYLKQNNLMMSASEKTLLKQQTTTIIARKFVVTFTQKYCFIAPFLKDNTPLPKEFKEECRKRKIEPKLRKYLYQNNDIFQIIKSKF</sequence>
<dbReference type="GO" id="GO:0008033">
    <property type="term" value="P:tRNA processing"/>
    <property type="evidence" value="ECO:0007669"/>
    <property type="project" value="UniProtKB-KW"/>
</dbReference>
<evidence type="ECO:0000256" key="6">
    <source>
        <dbReference type="ARBA" id="ARBA00048539"/>
    </source>
</evidence>
<dbReference type="SUPFAM" id="SSF52402">
    <property type="entry name" value="Adenine nucleotide alpha hydrolases-like"/>
    <property type="match status" value="1"/>
</dbReference>
<reference evidence="8" key="1">
    <citation type="submission" date="2016-10" db="EMBL/GenBank/DDBJ databases">
        <authorList>
            <person name="de Groot N.N."/>
        </authorList>
    </citation>
    <scope>NUCLEOTIDE SEQUENCE</scope>
</reference>
<dbReference type="HAMAP" id="MF_01161">
    <property type="entry name" value="tRNA_Ile_lys_synt"/>
    <property type="match status" value="1"/>
</dbReference>